<dbReference type="Proteomes" id="UP000024635">
    <property type="component" value="Unassembled WGS sequence"/>
</dbReference>
<evidence type="ECO:0000313" key="2">
    <source>
        <dbReference type="Proteomes" id="UP000024635"/>
    </source>
</evidence>
<comment type="caution">
    <text evidence="1">The sequence shown here is derived from an EMBL/GenBank/DDBJ whole genome shotgun (WGS) entry which is preliminary data.</text>
</comment>
<dbReference type="OrthoDB" id="409898at2759"/>
<evidence type="ECO:0000313" key="1">
    <source>
        <dbReference type="EMBL" id="EYC17677.1"/>
    </source>
</evidence>
<gene>
    <name evidence="1" type="primary">Acey_s0030.g2208</name>
    <name evidence="1" type="ORF">Y032_0030g2208</name>
</gene>
<dbReference type="EMBL" id="JARK01001366">
    <property type="protein sequence ID" value="EYC17677.1"/>
    <property type="molecule type" value="Genomic_DNA"/>
</dbReference>
<protein>
    <submittedName>
        <fullName evidence="1">Uncharacterized protein</fullName>
    </submittedName>
</protein>
<proteinExistence type="predicted"/>
<dbReference type="STRING" id="53326.A0A016US85"/>
<dbReference type="AlphaFoldDB" id="A0A016US85"/>
<accession>A0A016US85</accession>
<keyword evidence="2" id="KW-1185">Reference proteome</keyword>
<reference evidence="2" key="1">
    <citation type="journal article" date="2015" name="Nat. Genet.">
        <title>The genome and transcriptome of the zoonotic hookworm Ancylostoma ceylanicum identify infection-specific gene families.</title>
        <authorList>
            <person name="Schwarz E.M."/>
            <person name="Hu Y."/>
            <person name="Antoshechkin I."/>
            <person name="Miller M.M."/>
            <person name="Sternberg P.W."/>
            <person name="Aroian R.V."/>
        </authorList>
    </citation>
    <scope>NUCLEOTIDE SEQUENCE</scope>
    <source>
        <strain evidence="2">HY135</strain>
    </source>
</reference>
<name>A0A016US85_9BILA</name>
<organism evidence="1 2">
    <name type="scientific">Ancylostoma ceylanicum</name>
    <dbReference type="NCBI Taxonomy" id="53326"/>
    <lineage>
        <taxon>Eukaryota</taxon>
        <taxon>Metazoa</taxon>
        <taxon>Ecdysozoa</taxon>
        <taxon>Nematoda</taxon>
        <taxon>Chromadorea</taxon>
        <taxon>Rhabditida</taxon>
        <taxon>Rhabditina</taxon>
        <taxon>Rhabditomorpha</taxon>
        <taxon>Strongyloidea</taxon>
        <taxon>Ancylostomatidae</taxon>
        <taxon>Ancylostomatinae</taxon>
        <taxon>Ancylostoma</taxon>
    </lineage>
</organism>
<sequence length="101" mass="11224">MQRFDDRLMKVVVTTAERLHFFSAYAPQTGCCKLMKDDFWMLLGEKTSEVPMKDIIAVAGDLNGHLGAEKMDTDAMEALGTELETTIASVFWTLTLTISSS</sequence>